<evidence type="ECO:0000313" key="2">
    <source>
        <dbReference type="Proteomes" id="UP000535020"/>
    </source>
</evidence>
<dbReference type="Pfam" id="PF14356">
    <property type="entry name" value="DUF4403"/>
    <property type="match status" value="1"/>
</dbReference>
<dbReference type="AlphaFoldDB" id="A0A7Y8Y2Y3"/>
<name>A0A7Y8Y2Y3_9FLAO</name>
<evidence type="ECO:0000313" key="1">
    <source>
        <dbReference type="EMBL" id="NYA71639.1"/>
    </source>
</evidence>
<dbReference type="PROSITE" id="PS51257">
    <property type="entry name" value="PROKAR_LIPOPROTEIN"/>
    <property type="match status" value="1"/>
</dbReference>
<organism evidence="1 2">
    <name type="scientific">Flavobacterium agri</name>
    <dbReference type="NCBI Taxonomy" id="2743471"/>
    <lineage>
        <taxon>Bacteria</taxon>
        <taxon>Pseudomonadati</taxon>
        <taxon>Bacteroidota</taxon>
        <taxon>Flavobacteriia</taxon>
        <taxon>Flavobacteriales</taxon>
        <taxon>Flavobacteriaceae</taxon>
        <taxon>Flavobacterium</taxon>
    </lineage>
</organism>
<comment type="caution">
    <text evidence="1">The sequence shown here is derived from an EMBL/GenBank/DDBJ whole genome shotgun (WGS) entry which is preliminary data.</text>
</comment>
<dbReference type="EMBL" id="JACBJI010000004">
    <property type="protein sequence ID" value="NYA71639.1"/>
    <property type="molecule type" value="Genomic_DNA"/>
</dbReference>
<dbReference type="Proteomes" id="UP000535020">
    <property type="component" value="Unassembled WGS sequence"/>
</dbReference>
<proteinExistence type="predicted"/>
<dbReference type="RefSeq" id="WP_176006432.1">
    <property type="nucleotide sequence ID" value="NZ_JABWMI010000011.1"/>
</dbReference>
<reference evidence="1 2" key="1">
    <citation type="submission" date="2020-07" db="EMBL/GenBank/DDBJ databases">
        <authorList>
            <person name="Sun Q."/>
        </authorList>
    </citation>
    <scope>NUCLEOTIDE SEQUENCE [LARGE SCALE GENOMIC DNA]</scope>
    <source>
        <strain evidence="1 2">MAH-1</strain>
    </source>
</reference>
<gene>
    <name evidence="1" type="ORF">HZF10_11950</name>
</gene>
<sequence length="464" mass="52144">MTFRNFLFSISATAILTGCASTSKIDALRPEPDNATPLLYETAASFIDLPVKIKLKDIENQTNKYLTGLIYEDKNIEDDDLQMQIYKQGPIALSNENGRIKTVLPLKVNVKYRIGTKSLGVDLTSIREFNLNGKITLLSNVGLTNWKLTTKTELKDIDWVESPTTTVMGKQIPITYVVNSGIKLYDSKIEKAIDDAIEKSMDFKPNVLDAIEKFSTPIQMSEAYESWLRTVPTEIYTTDAKLEKDAISMEMGLKCTMETFVGKKPEAKFDRNKIVLKPVSKMPDHFTANIAAVSTYADASRIMSQNFANQEYGEGSKKVKVNKVDIWHKSGKMIIALDMTGALNGTIYLAGFPQYNEKTQEIYFDQLDYVLDTKSKLMRTANWLMNGYILKKMQESCRYSIKPNLEEGRKNMMTYLSNYSPMPGVFVNGTVGDINLGKIQLTNQAVIAFVTVNGKIDVKIDGLK</sequence>
<keyword evidence="2" id="KW-1185">Reference proteome</keyword>
<accession>A0A7Y8Y2Y3</accession>
<dbReference type="InterPro" id="IPR025515">
    <property type="entry name" value="DUF4403"/>
</dbReference>
<protein>
    <submittedName>
        <fullName evidence="1">DUF4403 family protein</fullName>
    </submittedName>
</protein>